<keyword evidence="2" id="KW-0231">Viral genome packaging</keyword>
<evidence type="ECO:0000256" key="1">
    <source>
        <dbReference type="ARBA" id="ARBA00022612"/>
    </source>
</evidence>
<organism evidence="3 4">
    <name type="scientific">Megasphaera hexanoica</name>
    <dbReference type="NCBI Taxonomy" id="1675036"/>
    <lineage>
        <taxon>Bacteria</taxon>
        <taxon>Bacillati</taxon>
        <taxon>Bacillota</taxon>
        <taxon>Negativicutes</taxon>
        <taxon>Veillonellales</taxon>
        <taxon>Veillonellaceae</taxon>
        <taxon>Megasphaera</taxon>
    </lineage>
</organism>
<dbReference type="PANTHER" id="PTHR41328">
    <property type="entry name" value="TERMINASE SMALL SUBUNIT-RELATED"/>
    <property type="match status" value="1"/>
</dbReference>
<dbReference type="Proteomes" id="UP001605989">
    <property type="component" value="Unassembled WGS sequence"/>
</dbReference>
<dbReference type="PANTHER" id="PTHR41328:SF2">
    <property type="entry name" value="TERMINASE SMALL SUBUNIT"/>
    <property type="match status" value="1"/>
</dbReference>
<sequence>MRIKYIEKLYSNRMFKRGARRKRTLTGRQEAFLFNYLVMRQTATQAAYNAGYCPRYASQAAAQVLKSINVAAYIGAYYLEYWNSFTKGISVYSTMLNNRERAFVDYWLIYADAKKAAIKAGYKRRYAKQYGHELLQKPKMQKAILERIKSCDEKEMI</sequence>
<dbReference type="InterPro" id="IPR005335">
    <property type="entry name" value="Terminase_ssu"/>
</dbReference>
<name>A0ABW7DNX7_9FIRM</name>
<dbReference type="EMBL" id="JBIEKR010000005">
    <property type="protein sequence ID" value="MFG6272869.1"/>
    <property type="molecule type" value="Genomic_DNA"/>
</dbReference>
<dbReference type="Pfam" id="PF03592">
    <property type="entry name" value="Terminase_2"/>
    <property type="match status" value="2"/>
</dbReference>
<dbReference type="Gene3D" id="1.10.10.1400">
    <property type="entry name" value="Terminase, small subunit, N-terminal DNA-binding domain, HTH motif"/>
    <property type="match status" value="2"/>
</dbReference>
<comment type="caution">
    <text evidence="3">The sequence shown here is derived from an EMBL/GenBank/DDBJ whole genome shotgun (WGS) entry which is preliminary data.</text>
</comment>
<gene>
    <name evidence="3" type="ORF">ACGTZG_06660</name>
</gene>
<dbReference type="InterPro" id="IPR052404">
    <property type="entry name" value="SPP1-like_terminase"/>
</dbReference>
<keyword evidence="4" id="KW-1185">Reference proteome</keyword>
<evidence type="ECO:0000313" key="3">
    <source>
        <dbReference type="EMBL" id="MFG6272869.1"/>
    </source>
</evidence>
<dbReference type="RefSeq" id="WP_113855394.1">
    <property type="nucleotide sequence ID" value="NZ_CP171746.1"/>
</dbReference>
<keyword evidence="1" id="KW-1188">Viral release from host cell</keyword>
<dbReference type="InterPro" id="IPR038713">
    <property type="entry name" value="Terminase_Gp1_N_sf"/>
</dbReference>
<evidence type="ECO:0000256" key="2">
    <source>
        <dbReference type="ARBA" id="ARBA00023219"/>
    </source>
</evidence>
<accession>A0ABW7DNX7</accession>
<protein>
    <submittedName>
        <fullName evidence="3">Terminase small subunit</fullName>
    </submittedName>
</protein>
<reference evidence="3 4" key="1">
    <citation type="submission" date="2024-10" db="EMBL/GenBank/DDBJ databases">
        <authorList>
            <person name="Sang B.-I."/>
            <person name="Prabhaharan D."/>
        </authorList>
    </citation>
    <scope>NUCLEOTIDE SEQUENCE [LARGE SCALE GENOMIC DNA]</scope>
    <source>
        <strain evidence="3 4">MH</strain>
    </source>
</reference>
<evidence type="ECO:0000313" key="4">
    <source>
        <dbReference type="Proteomes" id="UP001605989"/>
    </source>
</evidence>
<proteinExistence type="predicted"/>